<accession>A0AAN7V0W7</accession>
<dbReference type="InterPro" id="IPR050282">
    <property type="entry name" value="Cycloisomerase_2"/>
</dbReference>
<evidence type="ECO:0000313" key="4">
    <source>
        <dbReference type="Proteomes" id="UP001305414"/>
    </source>
</evidence>
<dbReference type="EMBL" id="JAWHQM010000060">
    <property type="protein sequence ID" value="KAK5635971.1"/>
    <property type="molecule type" value="Genomic_DNA"/>
</dbReference>
<evidence type="ECO:0008006" key="5">
    <source>
        <dbReference type="Google" id="ProtNLM"/>
    </source>
</evidence>
<proteinExistence type="inferred from homology"/>
<dbReference type="InterPro" id="IPR011048">
    <property type="entry name" value="Haem_d1_sf"/>
</dbReference>
<dbReference type="InterPro" id="IPR015943">
    <property type="entry name" value="WD40/YVTN_repeat-like_dom_sf"/>
</dbReference>
<evidence type="ECO:0000256" key="2">
    <source>
        <dbReference type="SAM" id="SignalP"/>
    </source>
</evidence>
<dbReference type="PANTHER" id="PTHR30344:SF1">
    <property type="entry name" value="6-PHOSPHOGLUCONOLACTONASE"/>
    <property type="match status" value="1"/>
</dbReference>
<dbReference type="SUPFAM" id="SSF51004">
    <property type="entry name" value="C-terminal (heme d1) domain of cytochrome cd1-nitrite reductase"/>
    <property type="match status" value="1"/>
</dbReference>
<dbReference type="PANTHER" id="PTHR30344">
    <property type="entry name" value="6-PHOSPHOGLUCONOLACTONASE-RELATED"/>
    <property type="match status" value="1"/>
</dbReference>
<comment type="similarity">
    <text evidence="1">Belongs to the cycloisomerase 2 family.</text>
</comment>
<feature type="chain" id="PRO_5042840279" description="6-phosphogluconolactonase" evidence="2">
    <location>
        <begin position="19"/>
        <end position="385"/>
    </location>
</feature>
<reference evidence="3 4" key="1">
    <citation type="submission" date="2023-10" db="EMBL/GenBank/DDBJ databases">
        <title>Draft genome sequence of Xylaria bambusicola isolate GMP-LS, the root and basal stem rot pathogen of sugarcane in Indonesia.</title>
        <authorList>
            <person name="Selvaraj P."/>
            <person name="Muralishankar V."/>
            <person name="Muruganantham S."/>
            <person name="Sp S."/>
            <person name="Haryani S."/>
            <person name="Lau K.J.X."/>
            <person name="Naqvi N.I."/>
        </authorList>
    </citation>
    <scope>NUCLEOTIDE SEQUENCE [LARGE SCALE GENOMIC DNA]</scope>
    <source>
        <strain evidence="3">GMP-LS</strain>
    </source>
</reference>
<gene>
    <name evidence="3" type="ORF">RRF57_011683</name>
</gene>
<evidence type="ECO:0000256" key="1">
    <source>
        <dbReference type="ARBA" id="ARBA00005564"/>
    </source>
</evidence>
<dbReference type="GO" id="GO:0017057">
    <property type="term" value="F:6-phosphogluconolactonase activity"/>
    <property type="evidence" value="ECO:0007669"/>
    <property type="project" value="TreeGrafter"/>
</dbReference>
<protein>
    <recommendedName>
        <fullName evidence="5">6-phosphogluconolactonase</fullName>
    </recommendedName>
</protein>
<sequence length="385" mass="40494">MMLQSLTTLLALGSMASAAPTSMAAARKLLVGGPGQILLANFDGSSFEITGKNQTAGTAPSWMRYKNSTDTLYAVDENSASLNLFTLGLTGKPDLKYTSTVTGSSGVVFLEFNKAQTRMVGAAYGSAMIDVWDVSGDVPKIFKQIPVDGTLGPGQTAHHPHQALLDPTGRFMIIPDLGGDQLLVLDTKDDKYEITSRQALFKGAGPRHGGFITHEKKTFYTVACELSNKVILFEISYTDTGLAFKEISTQSTYGAAFPPANATSAAAGTVVVANNNVDVYISNRLSGNATDSIAHFVFDAQKTSLAFANTVSSGGILPRDMSLSNDGKVMFVANQGGDNGLVALHRCGTTGNLAPKPLAMKALKELVAPGLEGQANAGPQFVQEI</sequence>
<keyword evidence="4" id="KW-1185">Reference proteome</keyword>
<dbReference type="Gene3D" id="2.130.10.10">
    <property type="entry name" value="YVTN repeat-like/Quinoprotein amine dehydrogenase"/>
    <property type="match status" value="1"/>
</dbReference>
<keyword evidence="2" id="KW-0732">Signal</keyword>
<dbReference type="Pfam" id="PF10282">
    <property type="entry name" value="Lactonase"/>
    <property type="match status" value="1"/>
</dbReference>
<organism evidence="3 4">
    <name type="scientific">Xylaria bambusicola</name>
    <dbReference type="NCBI Taxonomy" id="326684"/>
    <lineage>
        <taxon>Eukaryota</taxon>
        <taxon>Fungi</taxon>
        <taxon>Dikarya</taxon>
        <taxon>Ascomycota</taxon>
        <taxon>Pezizomycotina</taxon>
        <taxon>Sordariomycetes</taxon>
        <taxon>Xylariomycetidae</taxon>
        <taxon>Xylariales</taxon>
        <taxon>Xylariaceae</taxon>
        <taxon>Xylaria</taxon>
    </lineage>
</organism>
<dbReference type="Proteomes" id="UP001305414">
    <property type="component" value="Unassembled WGS sequence"/>
</dbReference>
<comment type="caution">
    <text evidence="3">The sequence shown here is derived from an EMBL/GenBank/DDBJ whole genome shotgun (WGS) entry which is preliminary data.</text>
</comment>
<evidence type="ECO:0000313" key="3">
    <source>
        <dbReference type="EMBL" id="KAK5635971.1"/>
    </source>
</evidence>
<name>A0AAN7V0W7_9PEZI</name>
<feature type="signal peptide" evidence="2">
    <location>
        <begin position="1"/>
        <end position="18"/>
    </location>
</feature>
<dbReference type="AlphaFoldDB" id="A0AAN7V0W7"/>
<dbReference type="InterPro" id="IPR019405">
    <property type="entry name" value="Lactonase_7-beta_prop"/>
</dbReference>